<protein>
    <submittedName>
        <fullName evidence="1">Reverse transcriptase domain-containing protein</fullName>
    </submittedName>
</protein>
<feature type="non-terminal residue" evidence="1">
    <location>
        <position position="74"/>
    </location>
</feature>
<organism evidence="1">
    <name type="scientific">Tanacetum cinerariifolium</name>
    <name type="common">Dalmatian daisy</name>
    <name type="synonym">Chrysanthemum cinerariifolium</name>
    <dbReference type="NCBI Taxonomy" id="118510"/>
    <lineage>
        <taxon>Eukaryota</taxon>
        <taxon>Viridiplantae</taxon>
        <taxon>Streptophyta</taxon>
        <taxon>Embryophyta</taxon>
        <taxon>Tracheophyta</taxon>
        <taxon>Spermatophyta</taxon>
        <taxon>Magnoliopsida</taxon>
        <taxon>eudicotyledons</taxon>
        <taxon>Gunneridae</taxon>
        <taxon>Pentapetalae</taxon>
        <taxon>asterids</taxon>
        <taxon>campanulids</taxon>
        <taxon>Asterales</taxon>
        <taxon>Asteraceae</taxon>
        <taxon>Asteroideae</taxon>
        <taxon>Anthemideae</taxon>
        <taxon>Anthemidinae</taxon>
        <taxon>Tanacetum</taxon>
    </lineage>
</organism>
<reference evidence="1" key="1">
    <citation type="journal article" date="2019" name="Sci. Rep.">
        <title>Draft genome of Tanacetum cinerariifolium, the natural source of mosquito coil.</title>
        <authorList>
            <person name="Yamashiro T."/>
            <person name="Shiraishi A."/>
            <person name="Satake H."/>
            <person name="Nakayama K."/>
        </authorList>
    </citation>
    <scope>NUCLEOTIDE SEQUENCE</scope>
</reference>
<evidence type="ECO:0000313" key="1">
    <source>
        <dbReference type="EMBL" id="GEY80764.1"/>
    </source>
</evidence>
<gene>
    <name evidence="1" type="ORF">Tci_452738</name>
</gene>
<keyword evidence="1" id="KW-0808">Transferase</keyword>
<keyword evidence="1" id="KW-0548">Nucleotidyltransferase</keyword>
<proteinExistence type="predicted"/>
<dbReference type="GO" id="GO:0003964">
    <property type="term" value="F:RNA-directed DNA polymerase activity"/>
    <property type="evidence" value="ECO:0007669"/>
    <property type="project" value="UniProtKB-KW"/>
</dbReference>
<keyword evidence="1" id="KW-0695">RNA-directed DNA polymerase</keyword>
<dbReference type="EMBL" id="BKCJ010211609">
    <property type="protein sequence ID" value="GEY80764.1"/>
    <property type="molecule type" value="Genomic_DNA"/>
</dbReference>
<comment type="caution">
    <text evidence="1">The sequence shown here is derived from an EMBL/GenBank/DDBJ whole genome shotgun (WGS) entry which is preliminary data.</text>
</comment>
<dbReference type="AlphaFoldDB" id="A0A699HYJ6"/>
<name>A0A699HYJ6_TANCI</name>
<accession>A0A699HYJ6</accession>
<sequence>MLLLQLRTVDILETVHCIRDVPYITQDLAQSGVESATREKGHYRSPCSKTNINANGRTYLLRDKNAHQDPNVVT</sequence>